<sequence>MFSALYVLSHDEYHSNDKLLCTDNKRQLPLIQKRNH</sequence>
<reference evidence="1 2" key="1">
    <citation type="submission" date="2015-01" db="EMBL/GenBank/DDBJ databases">
        <title>Evolution of Trichinella species and genotypes.</title>
        <authorList>
            <person name="Korhonen P.K."/>
            <person name="Edoardo P."/>
            <person name="Giuseppe L.R."/>
            <person name="Gasser R.B."/>
        </authorList>
    </citation>
    <scope>NUCLEOTIDE SEQUENCE [LARGE SCALE GENOMIC DNA]</scope>
    <source>
        <strain evidence="1">ISS120</strain>
    </source>
</reference>
<protein>
    <submittedName>
        <fullName evidence="1">Uncharacterized protein</fullName>
    </submittedName>
</protein>
<dbReference type="AlphaFoldDB" id="A0A0V0YZ18"/>
<dbReference type="EMBL" id="JYDI01005027">
    <property type="protein sequence ID" value="KRY05388.1"/>
    <property type="molecule type" value="Genomic_DNA"/>
</dbReference>
<keyword evidence="2" id="KW-1185">Reference proteome</keyword>
<organism evidence="1 2">
    <name type="scientific">Trichinella britovi</name>
    <name type="common">Parasitic roundworm</name>
    <dbReference type="NCBI Taxonomy" id="45882"/>
    <lineage>
        <taxon>Eukaryota</taxon>
        <taxon>Metazoa</taxon>
        <taxon>Ecdysozoa</taxon>
        <taxon>Nematoda</taxon>
        <taxon>Enoplea</taxon>
        <taxon>Dorylaimia</taxon>
        <taxon>Trichinellida</taxon>
        <taxon>Trichinellidae</taxon>
        <taxon>Trichinella</taxon>
    </lineage>
</organism>
<evidence type="ECO:0000313" key="2">
    <source>
        <dbReference type="Proteomes" id="UP000054653"/>
    </source>
</evidence>
<gene>
    <name evidence="1" type="ORF">T03_3626</name>
</gene>
<comment type="caution">
    <text evidence="1">The sequence shown here is derived from an EMBL/GenBank/DDBJ whole genome shotgun (WGS) entry which is preliminary data.</text>
</comment>
<dbReference type="Proteomes" id="UP000054653">
    <property type="component" value="Unassembled WGS sequence"/>
</dbReference>
<evidence type="ECO:0000313" key="1">
    <source>
        <dbReference type="EMBL" id="KRY05388.1"/>
    </source>
</evidence>
<accession>A0A0V0YZ18</accession>
<proteinExistence type="predicted"/>
<name>A0A0V0YZ18_TRIBR</name>